<dbReference type="OrthoDB" id="9770347at2"/>
<dbReference type="AlphaFoldDB" id="A0A1H8H4U2"/>
<feature type="transmembrane region" description="Helical" evidence="7">
    <location>
        <begin position="324"/>
        <end position="345"/>
    </location>
</feature>
<gene>
    <name evidence="8" type="ORF">SAMN04488003_11938</name>
</gene>
<feature type="transmembrane region" description="Helical" evidence="7">
    <location>
        <begin position="45"/>
        <end position="64"/>
    </location>
</feature>
<feature type="transmembrane region" description="Helical" evidence="7">
    <location>
        <begin position="111"/>
        <end position="130"/>
    </location>
</feature>
<proteinExistence type="inferred from homology"/>
<dbReference type="InterPro" id="IPR050833">
    <property type="entry name" value="Poly_Biosynth_Transport"/>
</dbReference>
<evidence type="ECO:0000313" key="9">
    <source>
        <dbReference type="Proteomes" id="UP000199585"/>
    </source>
</evidence>
<keyword evidence="3" id="KW-1003">Cell membrane</keyword>
<feature type="transmembrane region" description="Helical" evidence="7">
    <location>
        <begin position="357"/>
        <end position="375"/>
    </location>
</feature>
<keyword evidence="4 7" id="KW-0812">Transmembrane</keyword>
<feature type="transmembrane region" description="Helical" evidence="7">
    <location>
        <begin position="417"/>
        <end position="436"/>
    </location>
</feature>
<feature type="transmembrane region" description="Helical" evidence="7">
    <location>
        <begin position="85"/>
        <end position="105"/>
    </location>
</feature>
<dbReference type="PANTHER" id="PTHR30250">
    <property type="entry name" value="PST FAMILY PREDICTED COLANIC ACID TRANSPORTER"/>
    <property type="match status" value="1"/>
</dbReference>
<keyword evidence="6 7" id="KW-0472">Membrane</keyword>
<feature type="transmembrane region" description="Helical" evidence="7">
    <location>
        <begin position="151"/>
        <end position="168"/>
    </location>
</feature>
<evidence type="ECO:0000256" key="7">
    <source>
        <dbReference type="SAM" id="Phobius"/>
    </source>
</evidence>
<comment type="subcellular location">
    <subcellularLocation>
        <location evidence="1">Cell membrane</location>
        <topology evidence="1">Multi-pass membrane protein</topology>
    </subcellularLocation>
</comment>
<keyword evidence="5 7" id="KW-1133">Transmembrane helix</keyword>
<organism evidence="8 9">
    <name type="scientific">Loktanella fryxellensis</name>
    <dbReference type="NCBI Taxonomy" id="245187"/>
    <lineage>
        <taxon>Bacteria</taxon>
        <taxon>Pseudomonadati</taxon>
        <taxon>Pseudomonadota</taxon>
        <taxon>Alphaproteobacteria</taxon>
        <taxon>Rhodobacterales</taxon>
        <taxon>Roseobacteraceae</taxon>
        <taxon>Loktanella</taxon>
    </lineage>
</organism>
<evidence type="ECO:0000313" key="8">
    <source>
        <dbReference type="EMBL" id="SEN51372.1"/>
    </source>
</evidence>
<evidence type="ECO:0000256" key="1">
    <source>
        <dbReference type="ARBA" id="ARBA00004651"/>
    </source>
</evidence>
<comment type="similarity">
    <text evidence="2">Belongs to the polysaccharide synthase family.</text>
</comment>
<evidence type="ECO:0000256" key="4">
    <source>
        <dbReference type="ARBA" id="ARBA00022692"/>
    </source>
</evidence>
<dbReference type="Pfam" id="PF13440">
    <property type="entry name" value="Polysacc_synt_3"/>
    <property type="match status" value="1"/>
</dbReference>
<sequence length="494" mass="52663">MVRTTGQNIARAGMQSVAGRLGGKVIDFATLLVLAQLLLPDDFGLIALAMTVILLIEALTEVPLTQPILRAETPTPDYYDTAFTLGVLRAVVLAVVVTALAWPVGAFYDEARLPLLIVALTAAPIMRSLISPRMADFTRAYDMWPDMAMNLVGKAAAFGVVVTVALVTRSHWAIAMGTITTPLVMALMSYVAAPYRPRLSLARWGAFKDIVGWNSVNQLFGAFSFQIDRILLGRTLSTATLGRYAMASDLTGVAFQGILFPLASPLTVATAKAATLEGRVRAWGKILNAVLCLMGAILLGLTLLAGPIVAVLLGEVWRDAAPMLSWLALTSLPGIVGFVLGPLAVSLFKPQLIAQRTFIDLAVKVPLMLIGITWFGLWGAIAARAISGVVAMIFSFTAAGQLLHITVMAQMRMIHRTVAGLIVFAVVGYVLCPAVDPASQGVLPRIVLGLQVGLVFAAALVAQLVAMLGLWRMQGKPEDGIEGTMLGWLPRRRG</sequence>
<feature type="transmembrane region" description="Helical" evidence="7">
    <location>
        <begin position="381"/>
        <end position="405"/>
    </location>
</feature>
<dbReference type="PANTHER" id="PTHR30250:SF10">
    <property type="entry name" value="LIPOPOLYSACCHARIDE BIOSYNTHESIS PROTEIN WZXC"/>
    <property type="match status" value="1"/>
</dbReference>
<feature type="transmembrane region" description="Helical" evidence="7">
    <location>
        <begin position="174"/>
        <end position="193"/>
    </location>
</feature>
<feature type="transmembrane region" description="Helical" evidence="7">
    <location>
        <begin position="286"/>
        <end position="312"/>
    </location>
</feature>
<reference evidence="8 9" key="1">
    <citation type="submission" date="2016-10" db="EMBL/GenBank/DDBJ databases">
        <authorList>
            <person name="de Groot N.N."/>
        </authorList>
    </citation>
    <scope>NUCLEOTIDE SEQUENCE [LARGE SCALE GENOMIC DNA]</scope>
    <source>
        <strain evidence="8 9">DSM 16213</strain>
    </source>
</reference>
<evidence type="ECO:0000256" key="5">
    <source>
        <dbReference type="ARBA" id="ARBA00022989"/>
    </source>
</evidence>
<dbReference type="RefSeq" id="WP_089904492.1">
    <property type="nucleotide sequence ID" value="NZ_FOCI01000019.1"/>
</dbReference>
<dbReference type="Proteomes" id="UP000199585">
    <property type="component" value="Unassembled WGS sequence"/>
</dbReference>
<protein>
    <submittedName>
        <fullName evidence="8">Polysaccharide transporter, PST family</fullName>
    </submittedName>
</protein>
<evidence type="ECO:0000256" key="6">
    <source>
        <dbReference type="ARBA" id="ARBA00023136"/>
    </source>
</evidence>
<evidence type="ECO:0000256" key="3">
    <source>
        <dbReference type="ARBA" id="ARBA00022475"/>
    </source>
</evidence>
<accession>A0A1H8H4U2</accession>
<dbReference type="GO" id="GO:0005886">
    <property type="term" value="C:plasma membrane"/>
    <property type="evidence" value="ECO:0007669"/>
    <property type="project" value="UniProtKB-SubCell"/>
</dbReference>
<evidence type="ECO:0000256" key="2">
    <source>
        <dbReference type="ARBA" id="ARBA00007430"/>
    </source>
</evidence>
<feature type="transmembrane region" description="Helical" evidence="7">
    <location>
        <begin position="21"/>
        <end position="39"/>
    </location>
</feature>
<name>A0A1H8H4U2_9RHOB</name>
<dbReference type="EMBL" id="FOCI01000019">
    <property type="protein sequence ID" value="SEN51372.1"/>
    <property type="molecule type" value="Genomic_DNA"/>
</dbReference>
<keyword evidence="9" id="KW-1185">Reference proteome</keyword>
<feature type="transmembrane region" description="Helical" evidence="7">
    <location>
        <begin position="448"/>
        <end position="471"/>
    </location>
</feature>
<dbReference type="STRING" id="245187.SAMN04488003_11938"/>